<dbReference type="GO" id="GO:0003700">
    <property type="term" value="F:DNA-binding transcription factor activity"/>
    <property type="evidence" value="ECO:0007669"/>
    <property type="project" value="InterPro"/>
</dbReference>
<dbReference type="GO" id="GO:0043565">
    <property type="term" value="F:sequence-specific DNA binding"/>
    <property type="evidence" value="ECO:0007669"/>
    <property type="project" value="InterPro"/>
</dbReference>
<dbReference type="SMART" id="SM00342">
    <property type="entry name" value="HTH_ARAC"/>
    <property type="match status" value="1"/>
</dbReference>
<evidence type="ECO:0000256" key="1">
    <source>
        <dbReference type="ARBA" id="ARBA00023015"/>
    </source>
</evidence>
<dbReference type="InterPro" id="IPR009057">
    <property type="entry name" value="Homeodomain-like_sf"/>
</dbReference>
<evidence type="ECO:0000313" key="6">
    <source>
        <dbReference type="EMBL" id="WIX83512.1"/>
    </source>
</evidence>
<proteinExistence type="predicted"/>
<organism evidence="6 7">
    <name type="scientific">Amycolatopsis carbonis</name>
    <dbReference type="NCBI Taxonomy" id="715471"/>
    <lineage>
        <taxon>Bacteria</taxon>
        <taxon>Bacillati</taxon>
        <taxon>Actinomycetota</taxon>
        <taxon>Actinomycetes</taxon>
        <taxon>Pseudonocardiales</taxon>
        <taxon>Pseudonocardiaceae</taxon>
        <taxon>Amycolatopsis</taxon>
    </lineage>
</organism>
<sequence length="315" mass="33103">MTETGGGFAERSERGAGEKAAHEWFTEVRGRAVDGLSRLLRTARLDGGLDAHHHGPRPVDFRREASGPGAVPFHFLLAGTCTVTTASRAVELGPGDLLLLTDGEAHQATAAPALRHGCEEQPGARPELDLCCGTFRFDAAGALLFRLLPSLLHVSLVASGIAVAKILGGTTGFGSSVPVWSLCEALLATALRGHPGRRLGTPVLWRAMGDEALARVITGIVEDPAAPWTIERMAAMASMSRSTFIRRSVARTGTPVAALVTSVRMMVAIDLLTRSEHPVAHVAGRVGYGSESAFGQAFCAAVGTSPARFRKTVLV</sequence>
<dbReference type="InterPro" id="IPR018060">
    <property type="entry name" value="HTH_AraC"/>
</dbReference>
<dbReference type="Pfam" id="PF12852">
    <property type="entry name" value="Cupin_6"/>
    <property type="match status" value="1"/>
</dbReference>
<name>A0A9Y2INS2_9PSEU</name>
<keyword evidence="3" id="KW-0804">Transcription</keyword>
<dbReference type="InterPro" id="IPR037923">
    <property type="entry name" value="HTH-like"/>
</dbReference>
<keyword evidence="2" id="KW-0238">DNA-binding</keyword>
<protein>
    <submittedName>
        <fullName evidence="6">AraC family transcriptional regulator</fullName>
    </submittedName>
</protein>
<dbReference type="EMBL" id="CP127294">
    <property type="protein sequence ID" value="WIX83512.1"/>
    <property type="molecule type" value="Genomic_DNA"/>
</dbReference>
<dbReference type="SUPFAM" id="SSF46689">
    <property type="entry name" value="Homeodomain-like"/>
    <property type="match status" value="1"/>
</dbReference>
<keyword evidence="7" id="KW-1185">Reference proteome</keyword>
<dbReference type="SUPFAM" id="SSF51215">
    <property type="entry name" value="Regulatory protein AraC"/>
    <property type="match status" value="1"/>
</dbReference>
<reference evidence="6 7" key="1">
    <citation type="submission" date="2023-06" db="EMBL/GenBank/DDBJ databases">
        <authorList>
            <person name="Oyuntsetseg B."/>
            <person name="Kim S.B."/>
        </authorList>
    </citation>
    <scope>NUCLEOTIDE SEQUENCE [LARGE SCALE GENOMIC DNA]</scope>
    <source>
        <strain evidence="6 7">2-15</strain>
    </source>
</reference>
<dbReference type="Gene3D" id="1.10.10.60">
    <property type="entry name" value="Homeodomain-like"/>
    <property type="match status" value="1"/>
</dbReference>
<dbReference type="InterPro" id="IPR032783">
    <property type="entry name" value="AraC_lig"/>
</dbReference>
<evidence type="ECO:0000259" key="5">
    <source>
        <dbReference type="PROSITE" id="PS01124"/>
    </source>
</evidence>
<dbReference type="PANTHER" id="PTHR11019">
    <property type="entry name" value="HTH-TYPE TRANSCRIPTIONAL REGULATOR NIMR"/>
    <property type="match status" value="1"/>
</dbReference>
<keyword evidence="1" id="KW-0805">Transcription regulation</keyword>
<dbReference type="KEGG" id="acab:QRX50_23500"/>
<dbReference type="Proteomes" id="UP001236014">
    <property type="component" value="Chromosome"/>
</dbReference>
<feature type="domain" description="HTH araC/xylS-type" evidence="5">
    <location>
        <begin position="214"/>
        <end position="312"/>
    </location>
</feature>
<dbReference type="PROSITE" id="PS01124">
    <property type="entry name" value="HTH_ARAC_FAMILY_2"/>
    <property type="match status" value="1"/>
</dbReference>
<evidence type="ECO:0000256" key="3">
    <source>
        <dbReference type="ARBA" id="ARBA00023163"/>
    </source>
</evidence>
<gene>
    <name evidence="6" type="ORF">QRX50_23500</name>
</gene>
<dbReference type="PANTHER" id="PTHR11019:SF159">
    <property type="entry name" value="TRANSCRIPTIONAL REGULATOR-RELATED"/>
    <property type="match status" value="1"/>
</dbReference>
<evidence type="ECO:0000313" key="7">
    <source>
        <dbReference type="Proteomes" id="UP001236014"/>
    </source>
</evidence>
<accession>A0A9Y2INS2</accession>
<dbReference type="RefSeq" id="WP_285974061.1">
    <property type="nucleotide sequence ID" value="NZ_CP127294.1"/>
</dbReference>
<evidence type="ECO:0000256" key="4">
    <source>
        <dbReference type="SAM" id="MobiDB-lite"/>
    </source>
</evidence>
<feature type="region of interest" description="Disordered" evidence="4">
    <location>
        <begin position="1"/>
        <end position="20"/>
    </location>
</feature>
<dbReference type="AlphaFoldDB" id="A0A9Y2INS2"/>
<feature type="compositionally biased region" description="Basic and acidic residues" evidence="4">
    <location>
        <begin position="10"/>
        <end position="20"/>
    </location>
</feature>
<dbReference type="Pfam" id="PF12833">
    <property type="entry name" value="HTH_18"/>
    <property type="match status" value="1"/>
</dbReference>
<evidence type="ECO:0000256" key="2">
    <source>
        <dbReference type="ARBA" id="ARBA00023125"/>
    </source>
</evidence>